<sequence>MKKSLILSLSAAVVLSSCDNYTGSGAVTGGSLGSILGSAIGGIAGGARGSDIGTIVGMAGGAIIGASTGAKADRRVKDDVHEHYEKVQHRKERERRNQTGYDYYNQTDGYAQYDGVDSSGFDKTNSGDDRIYDFQGSDYTGSYSAAEPSIKTPAASSVDKLAGNYQYTPNIEIVNARFVDDNQDGVLSRNEVGKIIFEVINRGDKVISDVQPSVLETTGNGHIYISPSIHIESIAPGKGVRYTALVKADKKLKNGMARFALTVLQGQKSISKVTEFDIKTSK</sequence>
<evidence type="ECO:0000313" key="2">
    <source>
        <dbReference type="Proteomes" id="UP000682195"/>
    </source>
</evidence>
<keyword evidence="2" id="KW-1185">Reference proteome</keyword>
<evidence type="ECO:0000313" key="1">
    <source>
        <dbReference type="EMBL" id="QUB76815.1"/>
    </source>
</evidence>
<reference evidence="1 2" key="1">
    <citation type="submission" date="2021-03" db="EMBL/GenBank/DDBJ databases">
        <title>Human Oral Microbial Genomes.</title>
        <authorList>
            <person name="Johnston C.D."/>
            <person name="Chen T."/>
            <person name="Dewhirst F.E."/>
        </authorList>
    </citation>
    <scope>NUCLEOTIDE SEQUENCE [LARGE SCALE GENOMIC DNA]</scope>
    <source>
        <strain evidence="1 2">F0054</strain>
    </source>
</reference>
<evidence type="ECO:0008006" key="3">
    <source>
        <dbReference type="Google" id="ProtNLM"/>
    </source>
</evidence>
<gene>
    <name evidence="1" type="ORF">J5A58_08645</name>
</gene>
<dbReference type="Proteomes" id="UP000682195">
    <property type="component" value="Chromosome 2"/>
</dbReference>
<dbReference type="RefSeq" id="WP_211808629.1">
    <property type="nucleotide sequence ID" value="NZ_CP072362.1"/>
</dbReference>
<protein>
    <recommendedName>
        <fullName evidence="3">Glycine zipper domain-containing protein</fullName>
    </recommendedName>
</protein>
<dbReference type="PROSITE" id="PS51257">
    <property type="entry name" value="PROKAR_LIPOPROTEIN"/>
    <property type="match status" value="1"/>
</dbReference>
<accession>A0ABX7XTN5</accession>
<proteinExistence type="predicted"/>
<organism evidence="1 2">
    <name type="scientific">Prevotella melaninogenica</name>
    <dbReference type="NCBI Taxonomy" id="28132"/>
    <lineage>
        <taxon>Bacteria</taxon>
        <taxon>Pseudomonadati</taxon>
        <taxon>Bacteroidota</taxon>
        <taxon>Bacteroidia</taxon>
        <taxon>Bacteroidales</taxon>
        <taxon>Prevotellaceae</taxon>
        <taxon>Prevotella</taxon>
    </lineage>
</organism>
<dbReference type="PROSITE" id="PS00018">
    <property type="entry name" value="EF_HAND_1"/>
    <property type="match status" value="1"/>
</dbReference>
<dbReference type="EMBL" id="CP072362">
    <property type="protein sequence ID" value="QUB76815.1"/>
    <property type="molecule type" value="Genomic_DNA"/>
</dbReference>
<dbReference type="InterPro" id="IPR018247">
    <property type="entry name" value="EF_Hand_1_Ca_BS"/>
</dbReference>
<name>A0ABX7XTN5_9BACT</name>